<feature type="domain" description="Helicase-associated" evidence="2">
    <location>
        <begin position="258"/>
        <end position="326"/>
    </location>
</feature>
<keyword evidence="4" id="KW-1185">Reference proteome</keyword>
<feature type="region of interest" description="Disordered" evidence="1">
    <location>
        <begin position="143"/>
        <end position="177"/>
    </location>
</feature>
<dbReference type="AlphaFoldDB" id="A0AAD2JGY7"/>
<dbReference type="Gene3D" id="6.10.140.530">
    <property type="match status" value="2"/>
</dbReference>
<dbReference type="PANTHER" id="PTHR33418">
    <property type="entry name" value="HELICASE-ASSOCIATED"/>
    <property type="match status" value="1"/>
</dbReference>
<reference evidence="3" key="1">
    <citation type="submission" date="2023-08" db="EMBL/GenBank/DDBJ databases">
        <authorList>
            <person name="Audoor S."/>
            <person name="Bilcke G."/>
        </authorList>
    </citation>
    <scope>NUCLEOTIDE SEQUENCE</scope>
</reference>
<organism evidence="3 4">
    <name type="scientific">Cylindrotheca closterium</name>
    <dbReference type="NCBI Taxonomy" id="2856"/>
    <lineage>
        <taxon>Eukaryota</taxon>
        <taxon>Sar</taxon>
        <taxon>Stramenopiles</taxon>
        <taxon>Ochrophyta</taxon>
        <taxon>Bacillariophyta</taxon>
        <taxon>Bacillariophyceae</taxon>
        <taxon>Bacillariophycidae</taxon>
        <taxon>Bacillariales</taxon>
        <taxon>Bacillariaceae</taxon>
        <taxon>Cylindrotheca</taxon>
    </lineage>
</organism>
<evidence type="ECO:0000256" key="1">
    <source>
        <dbReference type="SAM" id="MobiDB-lite"/>
    </source>
</evidence>
<name>A0AAD2JGY7_9STRA</name>
<comment type="caution">
    <text evidence="3">The sequence shown here is derived from an EMBL/GenBank/DDBJ whole genome shotgun (WGS) entry which is preliminary data.</text>
</comment>
<dbReference type="EMBL" id="CAKOGP040001746">
    <property type="protein sequence ID" value="CAJ1948212.1"/>
    <property type="molecule type" value="Genomic_DNA"/>
</dbReference>
<dbReference type="Pfam" id="PF03457">
    <property type="entry name" value="HA"/>
    <property type="match status" value="2"/>
</dbReference>
<protein>
    <recommendedName>
        <fullName evidence="2">Helicase-associated domain-containing protein</fullName>
    </recommendedName>
</protein>
<evidence type="ECO:0000313" key="3">
    <source>
        <dbReference type="EMBL" id="CAJ1948212.1"/>
    </source>
</evidence>
<dbReference type="PANTHER" id="PTHR33418:SF1">
    <property type="entry name" value="HELICASE-ASSOCIATED DOMAIN-CONTAINING PROTEIN"/>
    <property type="match status" value="1"/>
</dbReference>
<sequence length="335" mass="38344">MAMIIAAENEKHRTQSESCSYSNILDEGLLSLVVVPQPPCPLPFFEPTTVSSSPFVSLPLSFEDPFEDPSMEPIPLGPDTSSCQQVSSLQSAHDASSLFVTDGADGLPDSFIQLNKRKPTGAKSLRQDLLNILDPVVDLLGPKRSSEDLSSNNEQGPCKRQRTRQLEEDAVDSESRARFRPYQEQQWREQFQKLIQYKLAHGHCCVPHSYPVDPILARWVKRQRYQYKKFQDRCSSSTMTTRRIQDLESIGFVWHSHAVAWKAKLNELMIFKQQRGHCNVPSYYPENVSLSTWVKCQRRQYKMYVSGSPSSTMTMERFQMLQSLGFVFHVPKSRM</sequence>
<gene>
    <name evidence="3" type="ORF">CYCCA115_LOCUS11510</name>
</gene>
<evidence type="ECO:0000313" key="4">
    <source>
        <dbReference type="Proteomes" id="UP001295423"/>
    </source>
</evidence>
<feature type="domain" description="Helicase-associated" evidence="2">
    <location>
        <begin position="183"/>
        <end position="252"/>
    </location>
</feature>
<accession>A0AAD2JGY7</accession>
<dbReference type="Proteomes" id="UP001295423">
    <property type="component" value="Unassembled WGS sequence"/>
</dbReference>
<proteinExistence type="predicted"/>
<dbReference type="InterPro" id="IPR005114">
    <property type="entry name" value="Helicase_assoc"/>
</dbReference>
<evidence type="ECO:0000259" key="2">
    <source>
        <dbReference type="Pfam" id="PF03457"/>
    </source>
</evidence>